<dbReference type="Pfam" id="PF16976">
    <property type="entry name" value="RcpC"/>
    <property type="match status" value="1"/>
</dbReference>
<organism evidence="2 3">
    <name type="scientific">Effusibacillus consociatus</name>
    <dbReference type="NCBI Taxonomy" id="1117041"/>
    <lineage>
        <taxon>Bacteria</taxon>
        <taxon>Bacillati</taxon>
        <taxon>Bacillota</taxon>
        <taxon>Bacilli</taxon>
        <taxon>Bacillales</taxon>
        <taxon>Alicyclobacillaceae</taxon>
        <taxon>Effusibacillus</taxon>
    </lineage>
</organism>
<comment type="caution">
    <text evidence="2">The sequence shown here is derived from an EMBL/GenBank/DDBJ whole genome shotgun (WGS) entry which is preliminary data.</text>
</comment>
<gene>
    <name evidence="2" type="ORF">ACFO8Q_08370</name>
</gene>
<feature type="domain" description="SAF" evidence="1">
    <location>
        <begin position="18"/>
        <end position="78"/>
    </location>
</feature>
<dbReference type="CDD" id="cd11614">
    <property type="entry name" value="SAF_CpaB_FlgA_like"/>
    <property type="match status" value="1"/>
</dbReference>
<dbReference type="RefSeq" id="WP_380025300.1">
    <property type="nucleotide sequence ID" value="NZ_JBHSHC010000053.1"/>
</dbReference>
<evidence type="ECO:0000259" key="1">
    <source>
        <dbReference type="SMART" id="SM00858"/>
    </source>
</evidence>
<dbReference type="InterPro" id="IPR031571">
    <property type="entry name" value="RcpC_dom"/>
</dbReference>
<keyword evidence="3" id="KW-1185">Reference proteome</keyword>
<accession>A0ABV9Q1U3</accession>
<dbReference type="InterPro" id="IPR013974">
    <property type="entry name" value="SAF"/>
</dbReference>
<sequence length="195" mass="21461">MIAGALTFAFASVGNSTERIVKAKTAIPKGQVLSEEWFETAEVPKREAWMIGNVNEIKGLIAKHDIAANEYLSKHDVSPKRMVTFMANEREFTVQTDLSRCVGGDLGEGDFADVLFFDKSTFQAQPLFTVSILEVNNRSGQTLNEREKEVRDSVPATVKIKVTTEQAAALLAFEQRGLVAFAKVPDEVVKQVANP</sequence>
<name>A0ABV9Q1U3_9BACL</name>
<proteinExistence type="predicted"/>
<dbReference type="Pfam" id="PF08666">
    <property type="entry name" value="SAF"/>
    <property type="match status" value="1"/>
</dbReference>
<dbReference type="SMART" id="SM00858">
    <property type="entry name" value="SAF"/>
    <property type="match status" value="1"/>
</dbReference>
<evidence type="ECO:0000313" key="3">
    <source>
        <dbReference type="Proteomes" id="UP001596002"/>
    </source>
</evidence>
<reference evidence="3" key="1">
    <citation type="journal article" date="2019" name="Int. J. Syst. Evol. Microbiol.">
        <title>The Global Catalogue of Microorganisms (GCM) 10K type strain sequencing project: providing services to taxonomists for standard genome sequencing and annotation.</title>
        <authorList>
            <consortium name="The Broad Institute Genomics Platform"/>
            <consortium name="The Broad Institute Genome Sequencing Center for Infectious Disease"/>
            <person name="Wu L."/>
            <person name="Ma J."/>
        </authorList>
    </citation>
    <scope>NUCLEOTIDE SEQUENCE [LARGE SCALE GENOMIC DNA]</scope>
    <source>
        <strain evidence="3">WYCCWR 12678</strain>
    </source>
</reference>
<evidence type="ECO:0000313" key="2">
    <source>
        <dbReference type="EMBL" id="MFC4767377.1"/>
    </source>
</evidence>
<dbReference type="EMBL" id="JBHSHC010000053">
    <property type="protein sequence ID" value="MFC4767377.1"/>
    <property type="molecule type" value="Genomic_DNA"/>
</dbReference>
<protein>
    <submittedName>
        <fullName evidence="2">RcpC/CpaB family pilus assembly protein</fullName>
    </submittedName>
</protein>
<dbReference type="Proteomes" id="UP001596002">
    <property type="component" value="Unassembled WGS sequence"/>
</dbReference>